<evidence type="ECO:0000313" key="13">
    <source>
        <dbReference type="Proteomes" id="UP001151582"/>
    </source>
</evidence>
<dbReference type="InterPro" id="IPR009057">
    <property type="entry name" value="Homeodomain-like_sf"/>
</dbReference>
<keyword evidence="7" id="KW-0539">Nucleus</keyword>
<evidence type="ECO:0000256" key="8">
    <source>
        <dbReference type="ARBA" id="ARBA00025264"/>
    </source>
</evidence>
<dbReference type="GO" id="GO:0035267">
    <property type="term" value="C:NuA4 histone acetyltransferase complex"/>
    <property type="evidence" value="ECO:0007669"/>
    <property type="project" value="InterPro"/>
</dbReference>
<evidence type="ECO:0000256" key="2">
    <source>
        <dbReference type="ARBA" id="ARBA00006918"/>
    </source>
</evidence>
<feature type="compositionally biased region" description="Polar residues" evidence="10">
    <location>
        <begin position="351"/>
        <end position="365"/>
    </location>
</feature>
<feature type="compositionally biased region" description="Polar residues" evidence="10">
    <location>
        <begin position="281"/>
        <end position="297"/>
    </location>
</feature>
<dbReference type="GO" id="GO:0000122">
    <property type="term" value="P:negative regulation of transcription by RNA polymerase II"/>
    <property type="evidence" value="ECO:0007669"/>
    <property type="project" value="TreeGrafter"/>
</dbReference>
<keyword evidence="4" id="KW-0156">Chromatin regulator</keyword>
<feature type="domain" description="Myb-like" evidence="11">
    <location>
        <begin position="126"/>
        <end position="178"/>
    </location>
</feature>
<accession>A0A9W8BBI8</accession>
<evidence type="ECO:0000256" key="6">
    <source>
        <dbReference type="ARBA" id="ARBA00023163"/>
    </source>
</evidence>
<dbReference type="SUPFAM" id="SSF46689">
    <property type="entry name" value="Homeodomain-like"/>
    <property type="match status" value="1"/>
</dbReference>
<proteinExistence type="inferred from homology"/>
<dbReference type="GO" id="GO:0003714">
    <property type="term" value="F:transcription corepressor activity"/>
    <property type="evidence" value="ECO:0007669"/>
    <property type="project" value="TreeGrafter"/>
</dbReference>
<dbReference type="PANTHER" id="PTHR12855:SF10">
    <property type="entry name" value="DNA METHYLTRANSFERASE 1-ASSOCIATED PROTEIN 1"/>
    <property type="match status" value="1"/>
</dbReference>
<evidence type="ECO:0000256" key="1">
    <source>
        <dbReference type="ARBA" id="ARBA00004123"/>
    </source>
</evidence>
<dbReference type="GO" id="GO:0000812">
    <property type="term" value="C:Swr1 complex"/>
    <property type="evidence" value="ECO:0007669"/>
    <property type="project" value="TreeGrafter"/>
</dbReference>
<keyword evidence="9" id="KW-0175">Coiled coil</keyword>
<keyword evidence="6" id="KW-0804">Transcription</keyword>
<comment type="function">
    <text evidence="8">Component of the SWR1 complex which mediates the ATP-dependent exchange of histone H2A for the H2A variant HZT1 leading to transcriptional regulation of selected genes by chromatin remodeling. Component of the NuA4 histone acetyltransferase complex which is involved in transcriptional activation of selected genes principally by acetylation of nucleosomal histone H4 and H2A. The NuA4 complex is also involved in DNA repair.</text>
</comment>
<gene>
    <name evidence="12" type="primary">SWC4</name>
    <name evidence="12" type="ORF">H4R34_001019</name>
</gene>
<evidence type="ECO:0000256" key="4">
    <source>
        <dbReference type="ARBA" id="ARBA00022853"/>
    </source>
</evidence>
<dbReference type="InterPro" id="IPR032563">
    <property type="entry name" value="DAMP1_SANT-like"/>
</dbReference>
<organism evidence="12 13">
    <name type="scientific">Dimargaris verticillata</name>
    <dbReference type="NCBI Taxonomy" id="2761393"/>
    <lineage>
        <taxon>Eukaryota</taxon>
        <taxon>Fungi</taxon>
        <taxon>Fungi incertae sedis</taxon>
        <taxon>Zoopagomycota</taxon>
        <taxon>Kickxellomycotina</taxon>
        <taxon>Dimargaritomycetes</taxon>
        <taxon>Dimargaritales</taxon>
        <taxon>Dimargaritaceae</taxon>
        <taxon>Dimargaris</taxon>
    </lineage>
</organism>
<feature type="coiled-coil region" evidence="9">
    <location>
        <begin position="228"/>
        <end position="258"/>
    </location>
</feature>
<comment type="subcellular location">
    <subcellularLocation>
        <location evidence="1">Nucleus</location>
    </subcellularLocation>
</comment>
<feature type="region of interest" description="Disordered" evidence="10">
    <location>
        <begin position="281"/>
        <end position="369"/>
    </location>
</feature>
<dbReference type="PANTHER" id="PTHR12855">
    <property type="entry name" value="DNA METHYLTRANSFERASE 1-ASSOCIATED PROTEIN 1 FAMILY MEMBER"/>
    <property type="match status" value="1"/>
</dbReference>
<dbReference type="Gene3D" id="1.10.10.60">
    <property type="entry name" value="Homeodomain-like"/>
    <property type="match status" value="1"/>
</dbReference>
<protein>
    <recommendedName>
        <fullName evidence="3">SWR1-complex protein 4</fullName>
    </recommendedName>
</protein>
<keyword evidence="13" id="KW-1185">Reference proteome</keyword>
<dbReference type="GO" id="GO:0006338">
    <property type="term" value="P:chromatin remodeling"/>
    <property type="evidence" value="ECO:0007669"/>
    <property type="project" value="InterPro"/>
</dbReference>
<sequence>MSHSDALDILGVERSAVSPATKRVKVAAAPQREKKPEGVSRELYSLIGGAPSVVISKPAFKAKPKLATQTTHWVWRGFTSSARPDDLVLYHWTKATDDPSDYFFASFNQSIDMVTYTDAEYDLYLKDDHWTKAETDYLLELCRAYDLRFVVIADRFNFDGHTHSVDDIKERYYAIQQRLLRARHQGGMDDPDLRRQLVLYEFNKDREVERKSYLEAMYGRTLAQIQEEEALFVEARRLEQNEKRLMQERQTILRLLNAHETNLAIRYAALKARRSQVTALQLNTRSVPPSPDTNLSSPAGLVPSRDDGLFVGSEGSTPDPEYPCTPSGGATYKSRKRKLLKKNGRLLSVEPGTSRTVGGSPSRASTPGLKDLADQDLAAEMAYSPLITHLGTKDRQPPGAYIRSTRITPVKLSMSQKVLESLDELNVAPRPTMVTGPICAEFDHLQTSILTLLELKKHTDKLEHEVKVATARKAGLLGKDAPPPPATT</sequence>
<dbReference type="EMBL" id="JANBQB010000039">
    <property type="protein sequence ID" value="KAJ1983828.1"/>
    <property type="molecule type" value="Genomic_DNA"/>
</dbReference>
<evidence type="ECO:0000256" key="9">
    <source>
        <dbReference type="SAM" id="Coils"/>
    </source>
</evidence>
<keyword evidence="5" id="KW-0805">Transcription regulation</keyword>
<evidence type="ECO:0000313" key="12">
    <source>
        <dbReference type="EMBL" id="KAJ1983828.1"/>
    </source>
</evidence>
<evidence type="ECO:0000256" key="5">
    <source>
        <dbReference type="ARBA" id="ARBA00023015"/>
    </source>
</evidence>
<dbReference type="Pfam" id="PF16282">
    <property type="entry name" value="SANT_DAMP1_like"/>
    <property type="match status" value="1"/>
</dbReference>
<dbReference type="FunFam" id="1.10.10.60:FF:000087">
    <property type="entry name" value="DNA methyltransferase 1-associated protein 1"/>
    <property type="match status" value="1"/>
</dbReference>
<evidence type="ECO:0000256" key="3">
    <source>
        <dbReference type="ARBA" id="ARBA00019132"/>
    </source>
</evidence>
<reference evidence="12" key="1">
    <citation type="submission" date="2022-07" db="EMBL/GenBank/DDBJ databases">
        <title>Phylogenomic reconstructions and comparative analyses of Kickxellomycotina fungi.</title>
        <authorList>
            <person name="Reynolds N.K."/>
            <person name="Stajich J.E."/>
            <person name="Barry K."/>
            <person name="Grigoriev I.V."/>
            <person name="Crous P."/>
            <person name="Smith M.E."/>
        </authorList>
    </citation>
    <scope>NUCLEOTIDE SEQUENCE</scope>
    <source>
        <strain evidence="12">RSA 567</strain>
    </source>
</reference>
<dbReference type="InterPro" id="IPR001005">
    <property type="entry name" value="SANT/Myb"/>
</dbReference>
<evidence type="ECO:0000256" key="10">
    <source>
        <dbReference type="SAM" id="MobiDB-lite"/>
    </source>
</evidence>
<dbReference type="SMART" id="SM00717">
    <property type="entry name" value="SANT"/>
    <property type="match status" value="1"/>
</dbReference>
<dbReference type="InterPro" id="IPR027109">
    <property type="entry name" value="Swc4/Dmap1"/>
</dbReference>
<name>A0A9W8BBI8_9FUNG</name>
<dbReference type="AlphaFoldDB" id="A0A9W8BBI8"/>
<dbReference type="Proteomes" id="UP001151582">
    <property type="component" value="Unassembled WGS sequence"/>
</dbReference>
<dbReference type="OrthoDB" id="19740at2759"/>
<evidence type="ECO:0000259" key="11">
    <source>
        <dbReference type="SMART" id="SM00717"/>
    </source>
</evidence>
<comment type="similarity">
    <text evidence="2">Belongs to the SWC4 family.</text>
</comment>
<dbReference type="GO" id="GO:0006281">
    <property type="term" value="P:DNA repair"/>
    <property type="evidence" value="ECO:0007669"/>
    <property type="project" value="InterPro"/>
</dbReference>
<comment type="caution">
    <text evidence="12">The sequence shown here is derived from an EMBL/GenBank/DDBJ whole genome shotgun (WGS) entry which is preliminary data.</text>
</comment>
<feature type="compositionally biased region" description="Basic residues" evidence="10">
    <location>
        <begin position="333"/>
        <end position="344"/>
    </location>
</feature>
<evidence type="ECO:0000256" key="7">
    <source>
        <dbReference type="ARBA" id="ARBA00023242"/>
    </source>
</evidence>